<keyword evidence="1" id="KW-0812">Transmembrane</keyword>
<accession>A0A0R3QPD4</accession>
<evidence type="ECO:0000313" key="3">
    <source>
        <dbReference type="Proteomes" id="UP000280834"/>
    </source>
</evidence>
<keyword evidence="1" id="KW-0472">Membrane</keyword>
<dbReference type="Proteomes" id="UP000280834">
    <property type="component" value="Unassembled WGS sequence"/>
</dbReference>
<dbReference type="AlphaFoldDB" id="A0A0R3QPD4"/>
<name>A0A0R3QPD4_9BILA</name>
<evidence type="ECO:0000313" key="2">
    <source>
        <dbReference type="EMBL" id="VDO25208.1"/>
    </source>
</evidence>
<feature type="transmembrane region" description="Helical" evidence="1">
    <location>
        <begin position="292"/>
        <end position="313"/>
    </location>
</feature>
<dbReference type="WBParaSite" id="BTMF_0000956901-mRNA-1">
    <property type="protein sequence ID" value="BTMF_0000956901-mRNA-1"/>
    <property type="gene ID" value="BTMF_0000956901"/>
</dbReference>
<proteinExistence type="predicted"/>
<protein>
    <submittedName>
        <fullName evidence="4">Arsenical pump-driving ATPase</fullName>
    </submittedName>
</protein>
<gene>
    <name evidence="2" type="ORF">BTMF_LOCUS7620</name>
</gene>
<reference evidence="4" key="1">
    <citation type="submission" date="2017-02" db="UniProtKB">
        <authorList>
            <consortium name="WormBaseParasite"/>
        </authorList>
    </citation>
    <scope>IDENTIFICATION</scope>
</reference>
<reference evidence="2 3" key="2">
    <citation type="submission" date="2018-11" db="EMBL/GenBank/DDBJ databases">
        <authorList>
            <consortium name="Pathogen Informatics"/>
        </authorList>
    </citation>
    <scope>NUCLEOTIDE SEQUENCE [LARGE SCALE GENOMIC DNA]</scope>
</reference>
<dbReference type="InterPro" id="IPR027417">
    <property type="entry name" value="P-loop_NTPase"/>
</dbReference>
<evidence type="ECO:0000256" key="1">
    <source>
        <dbReference type="SAM" id="Phobius"/>
    </source>
</evidence>
<dbReference type="Gene3D" id="3.40.50.300">
    <property type="entry name" value="P-loop containing nucleotide triphosphate hydrolases"/>
    <property type="match status" value="1"/>
</dbReference>
<organism evidence="4">
    <name type="scientific">Brugia timori</name>
    <dbReference type="NCBI Taxonomy" id="42155"/>
    <lineage>
        <taxon>Eukaryota</taxon>
        <taxon>Metazoa</taxon>
        <taxon>Ecdysozoa</taxon>
        <taxon>Nematoda</taxon>
        <taxon>Chromadorea</taxon>
        <taxon>Rhabditida</taxon>
        <taxon>Spirurina</taxon>
        <taxon>Spiruromorpha</taxon>
        <taxon>Filarioidea</taxon>
        <taxon>Onchocercidae</taxon>
        <taxon>Brugia</taxon>
    </lineage>
</organism>
<dbReference type="EMBL" id="UZAG01016018">
    <property type="protein sequence ID" value="VDO25208.1"/>
    <property type="molecule type" value="Genomic_DNA"/>
</dbReference>
<keyword evidence="3" id="KW-1185">Reference proteome</keyword>
<keyword evidence="1" id="KW-1133">Transmembrane helix</keyword>
<evidence type="ECO:0000313" key="4">
    <source>
        <dbReference type="WBParaSite" id="BTMF_0000956901-mRNA-1"/>
    </source>
</evidence>
<sequence>MLGEDVIVDVGASNVAAFMSEMRRFKSAVGEFDLVLVPAVPADKQQRDTIATIDWLHDLGIDHGKVRVIFNQYASDALDPLPVVFAQVFGYAASDGRGKAVFEPHAVIDRNEAYELAKEAGRTVRELAEGRADWKAARLQAKQAGDMEALERAMAGQMTHDLAVTAQQNLAHVHAMLFPSGTASMGEARMTATSAQHAALRILLEDVDPLVQRAEEAAQLLAKVREELNADLETLGRLVQQSVDAQPVILEVGRKLTASAARIETATQGSALPLPVHSAAAKGSAVRRPASLWSACAISAAITAALVTGMVWFGMRDVMEQARVGRALMSAWPSLDAATRTKVHEFLGRS</sequence>